<reference evidence="6 7" key="1">
    <citation type="journal article" date="2016" name="Proc. Natl. Acad. Sci. U.S.A.">
        <title>Comparative genomics of biotechnologically important yeasts.</title>
        <authorList>
            <person name="Riley R."/>
            <person name="Haridas S."/>
            <person name="Wolfe K.H."/>
            <person name="Lopes M.R."/>
            <person name="Hittinger C.T."/>
            <person name="Goeker M."/>
            <person name="Salamov A.A."/>
            <person name="Wisecaver J.H."/>
            <person name="Long T.M."/>
            <person name="Calvey C.H."/>
            <person name="Aerts A.L."/>
            <person name="Barry K.W."/>
            <person name="Choi C."/>
            <person name="Clum A."/>
            <person name="Coughlan A.Y."/>
            <person name="Deshpande S."/>
            <person name="Douglass A.P."/>
            <person name="Hanson S.J."/>
            <person name="Klenk H.-P."/>
            <person name="LaButti K.M."/>
            <person name="Lapidus A."/>
            <person name="Lindquist E.A."/>
            <person name="Lipzen A.M."/>
            <person name="Meier-Kolthoff J.P."/>
            <person name="Ohm R.A."/>
            <person name="Otillar R.P."/>
            <person name="Pangilinan J.L."/>
            <person name="Peng Y."/>
            <person name="Rokas A."/>
            <person name="Rosa C.A."/>
            <person name="Scheuner C."/>
            <person name="Sibirny A.A."/>
            <person name="Slot J.C."/>
            <person name="Stielow J.B."/>
            <person name="Sun H."/>
            <person name="Kurtzman C.P."/>
            <person name="Blackwell M."/>
            <person name="Grigoriev I.V."/>
            <person name="Jeffries T.W."/>
        </authorList>
    </citation>
    <scope>NUCLEOTIDE SEQUENCE [LARGE SCALE GENOMIC DNA]</scope>
    <source>
        <strain evidence="6 7">NRRL Y-11557</strain>
    </source>
</reference>
<dbReference type="GO" id="GO:1904462">
    <property type="term" value="P:ergosteryl 3-beta-D-glucoside catabolic process"/>
    <property type="evidence" value="ECO:0007669"/>
    <property type="project" value="EnsemblFungi"/>
</dbReference>
<dbReference type="Pfam" id="PF00150">
    <property type="entry name" value="Cellulase"/>
    <property type="match status" value="1"/>
</dbReference>
<evidence type="ECO:0000313" key="7">
    <source>
        <dbReference type="Proteomes" id="UP000094385"/>
    </source>
</evidence>
<dbReference type="GO" id="GO:0000272">
    <property type="term" value="P:polysaccharide catabolic process"/>
    <property type="evidence" value="ECO:0007669"/>
    <property type="project" value="InterPro"/>
</dbReference>
<dbReference type="EMBL" id="KV454299">
    <property type="protein sequence ID" value="ODQ70751.1"/>
    <property type="molecule type" value="Genomic_DNA"/>
</dbReference>
<dbReference type="PANTHER" id="PTHR31308:SF5">
    <property type="entry name" value="ERGOSTERYL-BETA-GLUCOSIDASE"/>
    <property type="match status" value="1"/>
</dbReference>
<dbReference type="OrthoDB" id="9971853at2759"/>
<dbReference type="Pfam" id="PF18564">
    <property type="entry name" value="Glyco_hydro_5_C"/>
    <property type="match status" value="1"/>
</dbReference>
<dbReference type="InterPro" id="IPR017853">
    <property type="entry name" value="GH"/>
</dbReference>
<dbReference type="AlphaFoldDB" id="A0A1E3PZB0"/>
<dbReference type="InterPro" id="IPR018087">
    <property type="entry name" value="Glyco_hydro_5_CS"/>
</dbReference>
<dbReference type="STRING" id="675824.A0A1E3PZB0"/>
<dbReference type="GO" id="GO:0005829">
    <property type="term" value="C:cytosol"/>
    <property type="evidence" value="ECO:0007669"/>
    <property type="project" value="EnsemblFungi"/>
</dbReference>
<gene>
    <name evidence="6" type="ORF">LIPSTDRAFT_5513</name>
</gene>
<feature type="domain" description="Glycoside hydrolase family 5" evidence="4">
    <location>
        <begin position="70"/>
        <end position="129"/>
    </location>
</feature>
<evidence type="ECO:0008006" key="8">
    <source>
        <dbReference type="Google" id="ProtNLM"/>
    </source>
</evidence>
<feature type="domain" description="Glycoside hydrolase family 5 C-terminal" evidence="5">
    <location>
        <begin position="614"/>
        <end position="698"/>
    </location>
</feature>
<evidence type="ECO:0000256" key="3">
    <source>
        <dbReference type="ARBA" id="ARBA00023295"/>
    </source>
</evidence>
<keyword evidence="3" id="KW-0326">Glycosidase</keyword>
<dbReference type="PANTHER" id="PTHR31308">
    <property type="match status" value="1"/>
</dbReference>
<dbReference type="FunFam" id="3.20.20.80:FF:000131">
    <property type="entry name" value="Glycoside hydrolase superfamily"/>
    <property type="match status" value="1"/>
</dbReference>
<name>A0A1E3PZB0_LIPST</name>
<dbReference type="Proteomes" id="UP000094385">
    <property type="component" value="Unassembled WGS sequence"/>
</dbReference>
<dbReference type="InterPro" id="IPR052066">
    <property type="entry name" value="Glycosphingolipid_Hydrolases"/>
</dbReference>
<proteinExistence type="inferred from homology"/>
<dbReference type="FunFam" id="3.20.20.80:FF:000174">
    <property type="entry name" value="YIR007W-like protein"/>
    <property type="match status" value="1"/>
</dbReference>
<dbReference type="InterPro" id="IPR013780">
    <property type="entry name" value="Glyco_hydro_b"/>
</dbReference>
<accession>A0A1E3PZB0</accession>
<dbReference type="InterPro" id="IPR041036">
    <property type="entry name" value="GH5_C"/>
</dbReference>
<organism evidence="6 7">
    <name type="scientific">Lipomyces starkeyi NRRL Y-11557</name>
    <dbReference type="NCBI Taxonomy" id="675824"/>
    <lineage>
        <taxon>Eukaryota</taxon>
        <taxon>Fungi</taxon>
        <taxon>Dikarya</taxon>
        <taxon>Ascomycota</taxon>
        <taxon>Saccharomycotina</taxon>
        <taxon>Lipomycetes</taxon>
        <taxon>Lipomycetales</taxon>
        <taxon>Lipomycetaceae</taxon>
        <taxon>Lipomyces</taxon>
    </lineage>
</organism>
<dbReference type="SUPFAM" id="SSF51445">
    <property type="entry name" value="(Trans)glycosidases"/>
    <property type="match status" value="1"/>
</dbReference>
<evidence type="ECO:0000256" key="2">
    <source>
        <dbReference type="ARBA" id="ARBA00022801"/>
    </source>
</evidence>
<evidence type="ECO:0000313" key="6">
    <source>
        <dbReference type="EMBL" id="ODQ70751.1"/>
    </source>
</evidence>
<evidence type="ECO:0000256" key="1">
    <source>
        <dbReference type="ARBA" id="ARBA00005641"/>
    </source>
</evidence>
<keyword evidence="2" id="KW-0378">Hydrolase</keyword>
<dbReference type="Gene3D" id="2.60.40.1180">
    <property type="entry name" value="Golgi alpha-mannosidase II"/>
    <property type="match status" value="1"/>
</dbReference>
<dbReference type="GO" id="GO:0050295">
    <property type="term" value="F:steryl-beta-glucosidase activity"/>
    <property type="evidence" value="ECO:0007669"/>
    <property type="project" value="EnsemblFungi"/>
</dbReference>
<dbReference type="PROSITE" id="PS00659">
    <property type="entry name" value="GLYCOSYL_HYDROL_F5"/>
    <property type="match status" value="1"/>
</dbReference>
<comment type="similarity">
    <text evidence="1">Belongs to the glycosyl hydrolase 5 (cellulase A) family.</text>
</comment>
<dbReference type="InterPro" id="IPR001547">
    <property type="entry name" value="Glyco_hydro_5"/>
</dbReference>
<protein>
    <recommendedName>
        <fullName evidence="8">Glycoside hydrolase family 5 C-terminal domain-containing protein</fullName>
    </recommendedName>
</protein>
<evidence type="ECO:0000259" key="5">
    <source>
        <dbReference type="Pfam" id="PF18564"/>
    </source>
</evidence>
<sequence>MAFKVEIDSFGNFRDNENRVITLRGINLAADSKLPASPPIPSHVSENFFDGDNVSFVGRPFPLNEGDVHLARIKSWGFNVIRYVYTWEALEHAGPGKYDDVFIQNTIAFLRKIKDYGFYVFMDPHQDVWSRFSGGSGAPMWTLYAAGLDPKAFAKTEAAVVQNTWPDPATFPRMTWATNYDRLACLTIFTMFWAGKDFAPKCIIDGQNIQDYLQGHFIDAIKHFAQQVYEDGDLGDDFILGWESINEPFRGFLGNRNLTVYPEYQKLQKYTSPTPFQAILLGAGRTLDIAVYDFGLLGAYKVGTQVVNADGYSAWLPKDYDDSRYGWKRNPEWKLGECVWAQHGVWDPETDNILRPDYFLDAPDGTRLDGESWAETYFIDHWNKFADTIRSIRSETMLFCQTPVLAVPPNFVELGALRSRMVFTPHFYDGLTLIRKHWSRFWNVDVIGVLRGKYWSPVFALRFGETSIRNCLRDQLKTLKYEGVESFGIGVPCLMSEIGIPYDMNEKTAYVDGDYTAQIRALDANIYALEGAKLHHTYWVYASCNSHKWGDHWNGEDLSLWSPSDVKHRISGSQYSYSLAPSDSSLMAGKQYSFTDESQITDTVGSRAIEAFSRPFPLVTVGVPQEYGFDINNAMFSMELYADEEVASKLVPSEIHVPDFHYPNGDLQVEVSSGRWELDRPNQILRWWHDGGKQTIKIIGIRGGQTMKPGKNSYAEFCAVCS</sequence>
<dbReference type="Gene3D" id="3.20.20.80">
    <property type="entry name" value="Glycosidases"/>
    <property type="match status" value="2"/>
</dbReference>
<keyword evidence="7" id="KW-1185">Reference proteome</keyword>
<evidence type="ECO:0000259" key="4">
    <source>
        <dbReference type="Pfam" id="PF00150"/>
    </source>
</evidence>